<name>A0AAU9V3L5_EUPED</name>
<dbReference type="GO" id="GO:0072357">
    <property type="term" value="C:PTW/PP1 phosphatase complex"/>
    <property type="evidence" value="ECO:0007669"/>
    <property type="project" value="TreeGrafter"/>
</dbReference>
<dbReference type="Proteomes" id="UP001153954">
    <property type="component" value="Unassembled WGS sequence"/>
</dbReference>
<dbReference type="Gene3D" id="1.20.930.10">
    <property type="entry name" value="Conserved domain common to transcription factors TFIIS, elongin A, CRSP70"/>
    <property type="match status" value="1"/>
</dbReference>
<dbReference type="PANTHER" id="PTHR46557">
    <property type="entry name" value="SERINE/THREONINE-PROTEIN PHOSPHATASE 1 REGULATORY SUBUNIT 10-RELATED"/>
    <property type="match status" value="1"/>
</dbReference>
<keyword evidence="5" id="KW-1185">Reference proteome</keyword>
<feature type="region of interest" description="Disordered" evidence="2">
    <location>
        <begin position="177"/>
        <end position="227"/>
    </location>
</feature>
<protein>
    <recommendedName>
        <fullName evidence="3">TFIIS N-terminal domain-containing protein</fullName>
    </recommendedName>
</protein>
<dbReference type="InterPro" id="IPR035441">
    <property type="entry name" value="TFIIS/LEDGF_dom_sf"/>
</dbReference>
<feature type="region of interest" description="Disordered" evidence="2">
    <location>
        <begin position="242"/>
        <end position="484"/>
    </location>
</feature>
<proteinExistence type="predicted"/>
<dbReference type="GO" id="GO:0008157">
    <property type="term" value="F:protein phosphatase 1 binding"/>
    <property type="evidence" value="ECO:0007669"/>
    <property type="project" value="TreeGrafter"/>
</dbReference>
<dbReference type="EMBL" id="CAKOGL010000027">
    <property type="protein sequence ID" value="CAH2104781.1"/>
    <property type="molecule type" value="Genomic_DNA"/>
</dbReference>
<dbReference type="Pfam" id="PF08711">
    <property type="entry name" value="Med26"/>
    <property type="match status" value="1"/>
</dbReference>
<feature type="domain" description="TFIIS N-terminal" evidence="3">
    <location>
        <begin position="71"/>
        <end position="145"/>
    </location>
</feature>
<sequence length="566" mass="63751">MPRIDPIQLLNCLSVLLSPTGGIKSRDEVHRLANLMTKFSKKLVSKCIYIQILKCTETDLLGLFMGSGGWRLVHLWLTENIIYKNWPLVRELLELLLLCPVDVERLKTNNCPKLVKELSKDGNHLAIRALASKLVEQWLKAVKGEQVTPIIITDISQIISDFQCEIKSENLKSDVAPDNEVVKSNDEENSSTNENHSINVKVENKENNSETNHDETLEKEENENDTLPVLKITLKNGKQILSQVEEDKEPEDESEKEKSRDKHKSKSRDKTNDKNSSNSNSSKSSSTSKHSSKSSSEKSRSSSSSSSHKDSKHSSKDKSKDRHSSHSSKSKSSSTSSSGNSRKSSSSSSSKSKESKNEQKHGSDKDKSRERDKDLKSSSEKSDDKTQTPSIQKLGKIPKLSDVKKEKPSISIEIRKPDEPKPKTVKTFNSKFRKHGLEEEIKPPPSRASVLSNKKPPPVLPPTISIPKRPSPVHNETPPEKKPKTVVEIEKPGAIKLIPPKPKRNGGCKYMLKITLACLQNYINFYLKRGKSKMHNLTGSIIFVQELTVKYLYQIKVKFYNKKIFR</sequence>
<evidence type="ECO:0000313" key="5">
    <source>
        <dbReference type="Proteomes" id="UP001153954"/>
    </source>
</evidence>
<dbReference type="GO" id="GO:0005634">
    <property type="term" value="C:nucleus"/>
    <property type="evidence" value="ECO:0007669"/>
    <property type="project" value="UniProtKB-SubCell"/>
</dbReference>
<dbReference type="PANTHER" id="PTHR46557:SF1">
    <property type="entry name" value="SERINE_THREONINE-PROTEIN PHOSPHATASE 1 REGULATORY SUBUNIT 10"/>
    <property type="match status" value="1"/>
</dbReference>
<keyword evidence="1" id="KW-0539">Nucleus</keyword>
<reference evidence="4" key="1">
    <citation type="submission" date="2022-03" db="EMBL/GenBank/DDBJ databases">
        <authorList>
            <person name="Tunstrom K."/>
        </authorList>
    </citation>
    <scope>NUCLEOTIDE SEQUENCE</scope>
</reference>
<feature type="compositionally biased region" description="Basic and acidic residues" evidence="2">
    <location>
        <begin position="307"/>
        <end position="324"/>
    </location>
</feature>
<feature type="compositionally biased region" description="Low complexity" evidence="2">
    <location>
        <begin position="330"/>
        <end position="350"/>
    </location>
</feature>
<dbReference type="InterPro" id="IPR017923">
    <property type="entry name" value="TFIIS_N"/>
</dbReference>
<dbReference type="SUPFAM" id="SSF47676">
    <property type="entry name" value="Conserved domain common to transcription factors TFIIS, elongin A, CRSP70"/>
    <property type="match status" value="1"/>
</dbReference>
<evidence type="ECO:0000313" key="4">
    <source>
        <dbReference type="EMBL" id="CAH2104781.1"/>
    </source>
</evidence>
<evidence type="ECO:0000259" key="3">
    <source>
        <dbReference type="PROSITE" id="PS51319"/>
    </source>
</evidence>
<feature type="compositionally biased region" description="Low complexity" evidence="2">
    <location>
        <begin position="190"/>
        <end position="201"/>
    </location>
</feature>
<feature type="compositionally biased region" description="Low complexity" evidence="2">
    <location>
        <begin position="274"/>
        <end position="289"/>
    </location>
</feature>
<dbReference type="GO" id="GO:0000785">
    <property type="term" value="C:chromatin"/>
    <property type="evidence" value="ECO:0007669"/>
    <property type="project" value="TreeGrafter"/>
</dbReference>
<comment type="subcellular location">
    <subcellularLocation>
        <location evidence="1">Nucleus</location>
    </subcellularLocation>
</comment>
<gene>
    <name evidence="4" type="ORF">EEDITHA_LOCUS19117</name>
</gene>
<comment type="caution">
    <text evidence="4">The sequence shown here is derived from an EMBL/GenBank/DDBJ whole genome shotgun (WGS) entry which is preliminary data.</text>
</comment>
<evidence type="ECO:0000256" key="2">
    <source>
        <dbReference type="SAM" id="MobiDB-lite"/>
    </source>
</evidence>
<feature type="compositionally biased region" description="Basic and acidic residues" evidence="2">
    <location>
        <begin position="202"/>
        <end position="216"/>
    </location>
</feature>
<feature type="compositionally biased region" description="Basic and acidic residues" evidence="2">
    <location>
        <begin position="399"/>
        <end position="422"/>
    </location>
</feature>
<feature type="compositionally biased region" description="Basic and acidic residues" evidence="2">
    <location>
        <begin position="351"/>
        <end position="386"/>
    </location>
</feature>
<accession>A0AAU9V3L5</accession>
<dbReference type="PROSITE" id="PS51319">
    <property type="entry name" value="TFIIS_N"/>
    <property type="match status" value="1"/>
</dbReference>
<feature type="compositionally biased region" description="Acidic residues" evidence="2">
    <location>
        <begin position="244"/>
        <end position="254"/>
    </location>
</feature>
<organism evidence="4 5">
    <name type="scientific">Euphydryas editha</name>
    <name type="common">Edith's checkerspot</name>
    <dbReference type="NCBI Taxonomy" id="104508"/>
    <lineage>
        <taxon>Eukaryota</taxon>
        <taxon>Metazoa</taxon>
        <taxon>Ecdysozoa</taxon>
        <taxon>Arthropoda</taxon>
        <taxon>Hexapoda</taxon>
        <taxon>Insecta</taxon>
        <taxon>Pterygota</taxon>
        <taxon>Neoptera</taxon>
        <taxon>Endopterygota</taxon>
        <taxon>Lepidoptera</taxon>
        <taxon>Glossata</taxon>
        <taxon>Ditrysia</taxon>
        <taxon>Papilionoidea</taxon>
        <taxon>Nymphalidae</taxon>
        <taxon>Nymphalinae</taxon>
        <taxon>Euphydryas</taxon>
    </lineage>
</organism>
<dbReference type="AlphaFoldDB" id="A0AAU9V3L5"/>
<evidence type="ECO:0000256" key="1">
    <source>
        <dbReference type="PROSITE-ProRule" id="PRU00649"/>
    </source>
</evidence>